<dbReference type="EMBL" id="JACCBI010000001">
    <property type="protein sequence ID" value="NYD65728.1"/>
    <property type="molecule type" value="Genomic_DNA"/>
</dbReference>
<evidence type="ECO:0000313" key="4">
    <source>
        <dbReference type="Proteomes" id="UP000581087"/>
    </source>
</evidence>
<evidence type="ECO:0000313" key="2">
    <source>
        <dbReference type="EMBL" id="RXZ85522.1"/>
    </source>
</evidence>
<dbReference type="RefSeq" id="WP_129176640.1">
    <property type="nucleotide sequence ID" value="NZ_JACCBI010000001.1"/>
</dbReference>
<dbReference type="Proteomes" id="UP000292686">
    <property type="component" value="Unassembled WGS sequence"/>
</dbReference>
<keyword evidence="3" id="KW-1185">Reference proteome</keyword>
<dbReference type="EMBL" id="SDPM01000009">
    <property type="protein sequence ID" value="RXZ85522.1"/>
    <property type="molecule type" value="Genomic_DNA"/>
</dbReference>
<gene>
    <name evidence="1" type="ORF">BJ972_000247</name>
    <name evidence="2" type="ORF">ESP50_15085</name>
</gene>
<evidence type="ECO:0000313" key="1">
    <source>
        <dbReference type="EMBL" id="NYD65728.1"/>
    </source>
</evidence>
<name>A0A4Q2M6T1_9MICO</name>
<comment type="caution">
    <text evidence="2">The sequence shown here is derived from an EMBL/GenBank/DDBJ whole genome shotgun (WGS) entry which is preliminary data.</text>
</comment>
<reference evidence="2 3" key="1">
    <citation type="submission" date="2019-01" db="EMBL/GenBank/DDBJ databases">
        <title>Agromyces.</title>
        <authorList>
            <person name="Li J."/>
        </authorList>
    </citation>
    <scope>NUCLEOTIDE SEQUENCE [LARGE SCALE GENOMIC DNA]</scope>
    <source>
        <strain evidence="2 3">DSM 23870</strain>
    </source>
</reference>
<sequence>MAIEHDYFGVIGDYWSERVDAGDQEVEVVLDADPDTVNDESLDVAAAMIGDLERLDGDAREAFVSELASVSSPTSLYLTHLAQDVAAESIDEVLSRESGDRQIDILRSLELLRVDFRPANDGDEESFAVFEYALVADETDARLEATLDVHGDVVNVDAHV</sequence>
<accession>A0A4Q2M6T1</accession>
<protein>
    <submittedName>
        <fullName evidence="2">DUF2004 domain-containing protein</fullName>
    </submittedName>
</protein>
<organism evidence="2 3">
    <name type="scientific">Agromyces atrinae</name>
    <dbReference type="NCBI Taxonomy" id="592376"/>
    <lineage>
        <taxon>Bacteria</taxon>
        <taxon>Bacillati</taxon>
        <taxon>Actinomycetota</taxon>
        <taxon>Actinomycetes</taxon>
        <taxon>Micrococcales</taxon>
        <taxon>Microbacteriaceae</taxon>
        <taxon>Agromyces</taxon>
    </lineage>
</organism>
<dbReference type="AlphaFoldDB" id="A0A4Q2M6T1"/>
<dbReference type="Proteomes" id="UP000581087">
    <property type="component" value="Unassembled WGS sequence"/>
</dbReference>
<dbReference type="OrthoDB" id="5120701at2"/>
<proteinExistence type="predicted"/>
<evidence type="ECO:0000313" key="3">
    <source>
        <dbReference type="Proteomes" id="UP000292686"/>
    </source>
</evidence>
<reference evidence="1 4" key="2">
    <citation type="submission" date="2020-07" db="EMBL/GenBank/DDBJ databases">
        <title>Sequencing the genomes of 1000 actinobacteria strains.</title>
        <authorList>
            <person name="Klenk H.-P."/>
        </authorList>
    </citation>
    <scope>NUCLEOTIDE SEQUENCE [LARGE SCALE GENOMIC DNA]</scope>
    <source>
        <strain evidence="1 4">DSM 23870</strain>
    </source>
</reference>